<evidence type="ECO:0000256" key="4">
    <source>
        <dbReference type="ARBA" id="ARBA00022989"/>
    </source>
</evidence>
<dbReference type="GO" id="GO:0006906">
    <property type="term" value="P:vesicle fusion"/>
    <property type="evidence" value="ECO:0007669"/>
    <property type="project" value="TreeGrafter"/>
</dbReference>
<evidence type="ECO:0000256" key="3">
    <source>
        <dbReference type="ARBA" id="ARBA00022692"/>
    </source>
</evidence>
<keyword evidence="5 6" id="KW-0472">Membrane</keyword>
<dbReference type="SUPFAM" id="SSF47661">
    <property type="entry name" value="t-snare proteins"/>
    <property type="match status" value="1"/>
</dbReference>
<comment type="similarity">
    <text evidence="2">Belongs to the syntaxin family.</text>
</comment>
<evidence type="ECO:0000259" key="7">
    <source>
        <dbReference type="PROSITE" id="PS50192"/>
    </source>
</evidence>
<dbReference type="GO" id="GO:0005484">
    <property type="term" value="F:SNAP receptor activity"/>
    <property type="evidence" value="ECO:0007669"/>
    <property type="project" value="TreeGrafter"/>
</dbReference>
<dbReference type="Gene3D" id="1.20.58.70">
    <property type="match status" value="1"/>
</dbReference>
<evidence type="ECO:0000256" key="1">
    <source>
        <dbReference type="ARBA" id="ARBA00004211"/>
    </source>
</evidence>
<feature type="domain" description="T-SNARE coiled-coil homology" evidence="7">
    <location>
        <begin position="175"/>
        <end position="237"/>
    </location>
</feature>
<feature type="transmembrane region" description="Helical" evidence="6">
    <location>
        <begin position="249"/>
        <end position="269"/>
    </location>
</feature>
<dbReference type="SMART" id="SM00397">
    <property type="entry name" value="t_SNARE"/>
    <property type="match status" value="1"/>
</dbReference>
<name>A0A9N9AI93_9GLOM</name>
<dbReference type="OrthoDB" id="10255013at2759"/>
<dbReference type="Pfam" id="PF00804">
    <property type="entry name" value="Syntaxin"/>
    <property type="match status" value="1"/>
</dbReference>
<dbReference type="Pfam" id="PF05739">
    <property type="entry name" value="SNARE"/>
    <property type="match status" value="1"/>
</dbReference>
<dbReference type="InterPro" id="IPR006011">
    <property type="entry name" value="Syntaxin_N"/>
</dbReference>
<evidence type="ECO:0000313" key="8">
    <source>
        <dbReference type="EMBL" id="CAG8529951.1"/>
    </source>
</evidence>
<dbReference type="GO" id="GO:0006886">
    <property type="term" value="P:intracellular protein transport"/>
    <property type="evidence" value="ECO:0007669"/>
    <property type="project" value="TreeGrafter"/>
</dbReference>
<gene>
    <name evidence="8" type="ORF">ALEPTO_LOCUS4887</name>
</gene>
<dbReference type="Gene3D" id="1.20.5.110">
    <property type="match status" value="1"/>
</dbReference>
<dbReference type="EMBL" id="CAJVPS010001225">
    <property type="protein sequence ID" value="CAG8529951.1"/>
    <property type="molecule type" value="Genomic_DNA"/>
</dbReference>
<reference evidence="8" key="1">
    <citation type="submission" date="2021-06" db="EMBL/GenBank/DDBJ databases">
        <authorList>
            <person name="Kallberg Y."/>
            <person name="Tangrot J."/>
            <person name="Rosling A."/>
        </authorList>
    </citation>
    <scope>NUCLEOTIDE SEQUENCE</scope>
    <source>
        <strain evidence="8">FL130A</strain>
    </source>
</reference>
<dbReference type="AlphaFoldDB" id="A0A9N9AI93"/>
<comment type="subcellular location">
    <subcellularLocation>
        <location evidence="1">Membrane</location>
        <topology evidence="1">Single-pass type IV membrane protein</topology>
    </subcellularLocation>
</comment>
<accession>A0A9N9AI93</accession>
<dbReference type="GO" id="GO:0005886">
    <property type="term" value="C:plasma membrane"/>
    <property type="evidence" value="ECO:0007669"/>
    <property type="project" value="TreeGrafter"/>
</dbReference>
<evidence type="ECO:0000313" key="9">
    <source>
        <dbReference type="Proteomes" id="UP000789508"/>
    </source>
</evidence>
<evidence type="ECO:0000256" key="6">
    <source>
        <dbReference type="SAM" id="Phobius"/>
    </source>
</evidence>
<dbReference type="GO" id="GO:0000149">
    <property type="term" value="F:SNARE binding"/>
    <property type="evidence" value="ECO:0007669"/>
    <property type="project" value="TreeGrafter"/>
</dbReference>
<dbReference type="PROSITE" id="PS50192">
    <property type="entry name" value="T_SNARE"/>
    <property type="match status" value="1"/>
</dbReference>
<proteinExistence type="inferred from homology"/>
<comment type="caution">
    <text evidence="8">The sequence shown here is derived from an EMBL/GenBank/DDBJ whole genome shotgun (WGS) entry which is preliminary data.</text>
</comment>
<sequence>MEDIEMGNINNDENERFLQETIAIDQIITTLNENIKSLNNIQLQIIQSTSTHEEQKYTRAREPIAVSTKNLLFQVKDRIRNIERENLELAHKKNDIGLRKNQYARLKEKFSNTVNNFRTIEQTYRRLQEERIARQYVVVNPNASEQEIENFVKNSSNQLVFQDASLRSSEARAAAAEVQKRHNDIKNIEKTIEELVALTEQISLTIEEQEDFIKEIEKNVEVTDTNLHKTTSHLSSAQKHGISARRMKWIVASIIFLIIVIIVVLVIFLRPKN</sequence>
<evidence type="ECO:0000256" key="5">
    <source>
        <dbReference type="ARBA" id="ARBA00023136"/>
    </source>
</evidence>
<dbReference type="Proteomes" id="UP000789508">
    <property type="component" value="Unassembled WGS sequence"/>
</dbReference>
<dbReference type="PANTHER" id="PTHR19957">
    <property type="entry name" value="SYNTAXIN"/>
    <property type="match status" value="1"/>
</dbReference>
<evidence type="ECO:0000256" key="2">
    <source>
        <dbReference type="ARBA" id="ARBA00009063"/>
    </source>
</evidence>
<dbReference type="GO" id="GO:0006887">
    <property type="term" value="P:exocytosis"/>
    <property type="evidence" value="ECO:0007669"/>
    <property type="project" value="TreeGrafter"/>
</dbReference>
<dbReference type="InterPro" id="IPR045242">
    <property type="entry name" value="Syntaxin"/>
</dbReference>
<organism evidence="8 9">
    <name type="scientific">Ambispora leptoticha</name>
    <dbReference type="NCBI Taxonomy" id="144679"/>
    <lineage>
        <taxon>Eukaryota</taxon>
        <taxon>Fungi</taxon>
        <taxon>Fungi incertae sedis</taxon>
        <taxon>Mucoromycota</taxon>
        <taxon>Glomeromycotina</taxon>
        <taxon>Glomeromycetes</taxon>
        <taxon>Archaeosporales</taxon>
        <taxon>Ambisporaceae</taxon>
        <taxon>Ambispora</taxon>
    </lineage>
</organism>
<dbReference type="InterPro" id="IPR000727">
    <property type="entry name" value="T_SNARE_dom"/>
</dbReference>
<dbReference type="GO" id="GO:0031201">
    <property type="term" value="C:SNARE complex"/>
    <property type="evidence" value="ECO:0007669"/>
    <property type="project" value="TreeGrafter"/>
</dbReference>
<keyword evidence="4 6" id="KW-1133">Transmembrane helix</keyword>
<keyword evidence="9" id="KW-1185">Reference proteome</keyword>
<dbReference type="PANTHER" id="PTHR19957:SF307">
    <property type="entry name" value="PROTEIN SSO1-RELATED"/>
    <property type="match status" value="1"/>
</dbReference>
<keyword evidence="3 6" id="KW-0812">Transmembrane</keyword>
<dbReference type="GO" id="GO:0012505">
    <property type="term" value="C:endomembrane system"/>
    <property type="evidence" value="ECO:0007669"/>
    <property type="project" value="TreeGrafter"/>
</dbReference>
<dbReference type="GO" id="GO:0048278">
    <property type="term" value="P:vesicle docking"/>
    <property type="evidence" value="ECO:0007669"/>
    <property type="project" value="TreeGrafter"/>
</dbReference>
<dbReference type="InterPro" id="IPR010989">
    <property type="entry name" value="SNARE"/>
</dbReference>
<protein>
    <submittedName>
        <fullName evidence="8">3481_t:CDS:1</fullName>
    </submittedName>
</protein>